<keyword evidence="5" id="KW-0574">Periplasm</keyword>
<evidence type="ECO:0000256" key="2">
    <source>
        <dbReference type="ARBA" id="ARBA00005182"/>
    </source>
</evidence>
<evidence type="ECO:0000256" key="5">
    <source>
        <dbReference type="ARBA" id="ARBA00022764"/>
    </source>
</evidence>
<feature type="domain" description="AlgX/AlgJ SGNH hydrolase-like" evidence="7">
    <location>
        <begin position="101"/>
        <end position="377"/>
    </location>
</feature>
<gene>
    <name evidence="8" type="primary">algJ_2</name>
    <name evidence="8" type="ORF">NNJEOMEG_02121</name>
</gene>
<protein>
    <submittedName>
        <fullName evidence="8">Putative alginate O-acetylase AlgJ</fullName>
        <ecNumber evidence="8">2.3.1.-</ecNumber>
    </submittedName>
</protein>
<dbReference type="RefSeq" id="WP_173084206.1">
    <property type="nucleotide sequence ID" value="NZ_BLTE01000009.1"/>
</dbReference>
<comment type="subcellular location">
    <subcellularLocation>
        <location evidence="1">Periplasm</location>
    </subcellularLocation>
</comment>
<evidence type="ECO:0000256" key="3">
    <source>
        <dbReference type="ARBA" id="ARBA00022679"/>
    </source>
</evidence>
<dbReference type="InterPro" id="IPR031811">
    <property type="entry name" value="ALGX/ALGJ_SGNH-like"/>
</dbReference>
<accession>A0A6V8LW44</accession>
<dbReference type="Pfam" id="PF16822">
    <property type="entry name" value="ALGX"/>
    <property type="match status" value="1"/>
</dbReference>
<dbReference type="GO" id="GO:0016746">
    <property type="term" value="F:acyltransferase activity"/>
    <property type="evidence" value="ECO:0007669"/>
    <property type="project" value="UniProtKB-KW"/>
</dbReference>
<comment type="caution">
    <text evidence="8">The sequence shown here is derived from an EMBL/GenBank/DDBJ whole genome shotgun (WGS) entry which is preliminary data.</text>
</comment>
<dbReference type="Proteomes" id="UP000494245">
    <property type="component" value="Unassembled WGS sequence"/>
</dbReference>
<dbReference type="EC" id="2.3.1.-" evidence="8"/>
<reference evidence="8 9" key="2">
    <citation type="submission" date="2020-05" db="EMBL/GenBank/DDBJ databases">
        <title>Draft genome sequence of Desulfovibrio sp. strainFSS-1.</title>
        <authorList>
            <person name="Shimoshige H."/>
            <person name="Kobayashi H."/>
            <person name="Maekawa T."/>
        </authorList>
    </citation>
    <scope>NUCLEOTIDE SEQUENCE [LARGE SCALE GENOMIC DNA]</scope>
    <source>
        <strain evidence="8 9">SIID29052-01</strain>
    </source>
</reference>
<evidence type="ECO:0000256" key="6">
    <source>
        <dbReference type="ARBA" id="ARBA00022841"/>
    </source>
</evidence>
<dbReference type="GO" id="GO:0042121">
    <property type="term" value="P:alginic acid biosynthetic process"/>
    <property type="evidence" value="ECO:0007669"/>
    <property type="project" value="UniProtKB-UniPathway"/>
</dbReference>
<keyword evidence="8" id="KW-0012">Acyltransferase</keyword>
<dbReference type="AlphaFoldDB" id="A0A6V8LW44"/>
<dbReference type="CDD" id="cd14440">
    <property type="entry name" value="AlgX_N_like_3"/>
    <property type="match status" value="1"/>
</dbReference>
<keyword evidence="3 8" id="KW-0808">Transferase</keyword>
<proteinExistence type="predicted"/>
<evidence type="ECO:0000259" key="7">
    <source>
        <dbReference type="Pfam" id="PF16822"/>
    </source>
</evidence>
<evidence type="ECO:0000256" key="4">
    <source>
        <dbReference type="ARBA" id="ARBA00022729"/>
    </source>
</evidence>
<keyword evidence="4" id="KW-0732">Signal</keyword>
<reference evidence="8 9" key="1">
    <citation type="submission" date="2020-04" db="EMBL/GenBank/DDBJ databases">
        <authorList>
            <consortium name="Desulfovibrio sp. FSS-1 genome sequencing consortium"/>
            <person name="Shimoshige H."/>
            <person name="Kobayashi H."/>
            <person name="Maekawa T."/>
        </authorList>
    </citation>
    <scope>NUCLEOTIDE SEQUENCE [LARGE SCALE GENOMIC DNA]</scope>
    <source>
        <strain evidence="8 9">SIID29052-01</strain>
    </source>
</reference>
<sequence>MNHSPPGRRLIALCSSALFCLAIALPLSAQLLHFAPREKLGEATSTPFPEAALNPAGIQAVCRALTGGWLDKNFPFRGMLIRWHNFTSTSLFGSLSGNAPVVVGKEGWLYLAKDRGIDLEADHRSVAPLTAEDLDRLHAVYAERRAWLAERGIAYLVVIAPNKSSVYPEHLPASWDQAGRTSHLEQAVERFRRDGSVDLLDLREPLMQAKVGREVFYRTDSHWNAYGAFPSYQAIIERLAPRFPVLKPMREEDFIVQEYAHLGGDLSFMVGLEDLVLDNKVLFFARKPLKARGITPGAVRPGYVQPAQGSVREDASLPRAIFFHDSYFWELVPFLGEHFSRAVYVWVRPGLRGAKSLFDKELIEKERPDVVVEEIAERFFLQGTMPPREIKEGAE</sequence>
<evidence type="ECO:0000313" key="8">
    <source>
        <dbReference type="EMBL" id="GFK94279.1"/>
    </source>
</evidence>
<dbReference type="UniPathway" id="UPA00286"/>
<dbReference type="EMBL" id="BLTE01000009">
    <property type="protein sequence ID" value="GFK94279.1"/>
    <property type="molecule type" value="Genomic_DNA"/>
</dbReference>
<dbReference type="GO" id="GO:0042597">
    <property type="term" value="C:periplasmic space"/>
    <property type="evidence" value="ECO:0007669"/>
    <property type="project" value="UniProtKB-SubCell"/>
</dbReference>
<comment type="pathway">
    <text evidence="2">Glycan biosynthesis; alginate biosynthesis.</text>
</comment>
<evidence type="ECO:0000256" key="1">
    <source>
        <dbReference type="ARBA" id="ARBA00004418"/>
    </source>
</evidence>
<organism evidence="8 9">
    <name type="scientific">Fundidesulfovibrio magnetotacticus</name>
    <dbReference type="NCBI Taxonomy" id="2730080"/>
    <lineage>
        <taxon>Bacteria</taxon>
        <taxon>Pseudomonadati</taxon>
        <taxon>Thermodesulfobacteriota</taxon>
        <taxon>Desulfovibrionia</taxon>
        <taxon>Desulfovibrionales</taxon>
        <taxon>Desulfovibrionaceae</taxon>
        <taxon>Fundidesulfovibrio</taxon>
    </lineage>
</organism>
<name>A0A6V8LW44_9BACT</name>
<evidence type="ECO:0000313" key="9">
    <source>
        <dbReference type="Proteomes" id="UP000494245"/>
    </source>
</evidence>
<keyword evidence="6" id="KW-0016">Alginate biosynthesis</keyword>
<keyword evidence="9" id="KW-1185">Reference proteome</keyword>